<dbReference type="PANTHER" id="PTHR42852:SF17">
    <property type="entry name" value="THIOREDOXIN-LIKE PROTEIN HI_1115"/>
    <property type="match status" value="1"/>
</dbReference>
<dbReference type="InterPro" id="IPR036249">
    <property type="entry name" value="Thioredoxin-like_sf"/>
</dbReference>
<dbReference type="PROSITE" id="PS51352">
    <property type="entry name" value="THIOREDOXIN_2"/>
    <property type="match status" value="1"/>
</dbReference>
<evidence type="ECO:0000256" key="1">
    <source>
        <dbReference type="ARBA" id="ARBA00023157"/>
    </source>
</evidence>
<dbReference type="InterPro" id="IPR050553">
    <property type="entry name" value="Thioredoxin_ResA/DsbE_sf"/>
</dbReference>
<gene>
    <name evidence="3" type="ORF">GT019_24790</name>
</gene>
<dbReference type="SUPFAM" id="SSF52833">
    <property type="entry name" value="Thioredoxin-like"/>
    <property type="match status" value="1"/>
</dbReference>
<dbReference type="InterPro" id="IPR000866">
    <property type="entry name" value="AhpC/TSA"/>
</dbReference>
<comment type="caution">
    <text evidence="3">The sequence shown here is derived from an EMBL/GenBank/DDBJ whole genome shotgun (WGS) entry which is preliminary data.</text>
</comment>
<evidence type="ECO:0000313" key="4">
    <source>
        <dbReference type="Proteomes" id="UP000665561"/>
    </source>
</evidence>
<accession>A0ABW9XXY6</accession>
<dbReference type="EMBL" id="JAAAMV010000025">
    <property type="protein sequence ID" value="NBD27102.1"/>
    <property type="molecule type" value="Genomic_DNA"/>
</dbReference>
<organism evidence="3 4">
    <name type="scientific">Paenibacillus glycinis</name>
    <dbReference type="NCBI Taxonomy" id="2697035"/>
    <lineage>
        <taxon>Bacteria</taxon>
        <taxon>Bacillati</taxon>
        <taxon>Bacillota</taxon>
        <taxon>Bacilli</taxon>
        <taxon>Bacillales</taxon>
        <taxon>Paenibacillaceae</taxon>
        <taxon>Paenibacillus</taxon>
    </lineage>
</organism>
<name>A0ABW9XXY6_9BACL</name>
<dbReference type="RefSeq" id="WP_161746121.1">
    <property type="nucleotide sequence ID" value="NZ_JAAAMV010000025.1"/>
</dbReference>
<dbReference type="Pfam" id="PF00578">
    <property type="entry name" value="AhpC-TSA"/>
    <property type="match status" value="1"/>
</dbReference>
<feature type="domain" description="Thioredoxin" evidence="2">
    <location>
        <begin position="44"/>
        <end position="182"/>
    </location>
</feature>
<keyword evidence="1" id="KW-1015">Disulfide bond</keyword>
<dbReference type="InterPro" id="IPR013766">
    <property type="entry name" value="Thioredoxin_domain"/>
</dbReference>
<dbReference type="Gene3D" id="3.40.30.10">
    <property type="entry name" value="Glutaredoxin"/>
    <property type="match status" value="1"/>
</dbReference>
<dbReference type="CDD" id="cd02966">
    <property type="entry name" value="TlpA_like_family"/>
    <property type="match status" value="1"/>
</dbReference>
<evidence type="ECO:0000259" key="2">
    <source>
        <dbReference type="PROSITE" id="PS51352"/>
    </source>
</evidence>
<evidence type="ECO:0000313" key="3">
    <source>
        <dbReference type="EMBL" id="NBD27102.1"/>
    </source>
</evidence>
<keyword evidence="4" id="KW-1185">Reference proteome</keyword>
<dbReference type="PANTHER" id="PTHR42852">
    <property type="entry name" value="THIOL:DISULFIDE INTERCHANGE PROTEIN DSBE"/>
    <property type="match status" value="1"/>
</dbReference>
<reference evidence="3 4" key="1">
    <citation type="submission" date="2020-01" db="EMBL/GenBank/DDBJ databases">
        <title>Paenibacillus soybeanensis sp. nov. isolated from the nodules of soybean (Glycine max(L.) Merr).</title>
        <authorList>
            <person name="Wang H."/>
        </authorList>
    </citation>
    <scope>NUCLEOTIDE SEQUENCE [LARGE SCALE GENOMIC DNA]</scope>
    <source>
        <strain evidence="3 4">T1</strain>
    </source>
</reference>
<proteinExistence type="predicted"/>
<sequence>MKRKGVLWGAASLAAAAVVAGAVYVTSHYDVSEASSLGSEAASAAEPARALDFTLTDLEGNHVSMRELRGRTVYLNFWTTWCKYCKKEMPALQKVSEAYKDRNVVVVTVNVGEDRQTALDYIQSHGYPFRVLLDEKKKLTEAYGITSIPVSIIVDPLGNVKHKRVGAMTEAQMREALDPVAQAQ</sequence>
<protein>
    <submittedName>
        <fullName evidence="3">Redoxin domain-containing protein</fullName>
    </submittedName>
</protein>
<dbReference type="Proteomes" id="UP000665561">
    <property type="component" value="Unassembled WGS sequence"/>
</dbReference>